<proteinExistence type="inferred from homology"/>
<feature type="binding site" evidence="6">
    <location>
        <position position="75"/>
    </location>
    <ligand>
        <name>a divalent metal cation</name>
        <dbReference type="ChEBI" id="CHEBI:60240"/>
        <label>1</label>
    </ligand>
</feature>
<dbReference type="PIRSF" id="PIRSF037489">
    <property type="entry name" value="UCP037489_NIF3_YqfO"/>
    <property type="match status" value="1"/>
</dbReference>
<reference evidence="7 8" key="1">
    <citation type="submission" date="2012-12" db="EMBL/GenBank/DDBJ databases">
        <title>Whole genome shotgun sequence of Gordonia aichiensis NBRC 108223.</title>
        <authorList>
            <person name="Isaki-Nakamura S."/>
            <person name="Hosoyama A."/>
            <person name="Tsuchikane K."/>
            <person name="Ando Y."/>
            <person name="Baba S."/>
            <person name="Ohji S."/>
            <person name="Hamada M."/>
            <person name="Tamura T."/>
            <person name="Yamazoe A."/>
            <person name="Yamazaki S."/>
            <person name="Fujita N."/>
        </authorList>
    </citation>
    <scope>NUCLEOTIDE SEQUENCE [LARGE SCALE GENOMIC DNA]</scope>
    <source>
        <strain evidence="7 8">NBRC 108223</strain>
    </source>
</reference>
<dbReference type="Pfam" id="PF01784">
    <property type="entry name" value="DUF34_NIF3"/>
    <property type="match status" value="1"/>
</dbReference>
<dbReference type="EMBL" id="BANR01000058">
    <property type="protein sequence ID" value="GAC51263.1"/>
    <property type="molecule type" value="Genomic_DNA"/>
</dbReference>
<comment type="caution">
    <text evidence="7">The sequence shown here is derived from an EMBL/GenBank/DDBJ whole genome shotgun (WGS) entry which is preliminary data.</text>
</comment>
<dbReference type="OrthoDB" id="9795763at2"/>
<evidence type="ECO:0000256" key="2">
    <source>
        <dbReference type="ARBA" id="ARBA00011643"/>
    </source>
</evidence>
<feature type="binding site" evidence="6">
    <location>
        <position position="345"/>
    </location>
    <ligand>
        <name>a divalent metal cation</name>
        <dbReference type="ChEBI" id="CHEBI:60240"/>
        <label>1</label>
    </ligand>
</feature>
<evidence type="ECO:0000256" key="1">
    <source>
        <dbReference type="ARBA" id="ARBA00006964"/>
    </source>
</evidence>
<gene>
    <name evidence="7" type="ORF">GOACH_58_01180</name>
</gene>
<dbReference type="FunFam" id="3.40.1390.30:FF:000001">
    <property type="entry name" value="GTP cyclohydrolase 1 type 2"/>
    <property type="match status" value="1"/>
</dbReference>
<dbReference type="InterPro" id="IPR017221">
    <property type="entry name" value="DUF34/NIF3_bac"/>
</dbReference>
<dbReference type="Proteomes" id="UP000010988">
    <property type="component" value="Unassembled WGS sequence"/>
</dbReference>
<organism evidence="7 8">
    <name type="scientific">Gordonia aichiensis NBRC 108223</name>
    <dbReference type="NCBI Taxonomy" id="1220583"/>
    <lineage>
        <taxon>Bacteria</taxon>
        <taxon>Bacillati</taxon>
        <taxon>Actinomycetota</taxon>
        <taxon>Actinomycetes</taxon>
        <taxon>Mycobacteriales</taxon>
        <taxon>Gordoniaceae</taxon>
        <taxon>Gordonia</taxon>
    </lineage>
</organism>
<feature type="binding site" evidence="6">
    <location>
        <position position="113"/>
    </location>
    <ligand>
        <name>a divalent metal cation</name>
        <dbReference type="ChEBI" id="CHEBI:60240"/>
        <label>1</label>
    </ligand>
</feature>
<dbReference type="AlphaFoldDB" id="L7KU69"/>
<dbReference type="eggNOG" id="COG0327">
    <property type="taxonomic scope" value="Bacteria"/>
</dbReference>
<sequence length="380" mass="39851">MTRDDETAAVTSVGGACDLLDSTYPPRLAEAWDSVGLVCGDRAEPVGRALICVDVTDAVVDAAIEADVDLIVAHHPLLLRGVDSVAADTAKGRILHRLIRSHTALFTAHTNADSARGGVSDALARVLGVVDTSPVAPAPLAPMDKWVVMVPEGSAEQVSEAMFAAGAGAIGEYRDCAWTVVGVGQFEARGAANPTIGSLGERTHVDEARVEMVAARGVRRSVLAALRSAHPYEEPAFDILAEEPIDSDAGLGRVGRLEVPTTVGQFVTRAAGVLRSPWGVRATGDPDRVVEMVAVCGGAGDSLLDTVRGLGVDLYLTGDLRHHPVDEALRAGGPVLVDAGHWATEFPWCAEVARLLTDELRLDVEVFEAPTDPFTVHAGC</sequence>
<dbReference type="PANTHER" id="PTHR13799">
    <property type="entry name" value="NGG1 INTERACTING FACTOR 3"/>
    <property type="match status" value="1"/>
</dbReference>
<feature type="binding site" evidence="6">
    <location>
        <position position="74"/>
    </location>
    <ligand>
        <name>a divalent metal cation</name>
        <dbReference type="ChEBI" id="CHEBI:60240"/>
        <label>1</label>
    </ligand>
</feature>
<evidence type="ECO:0000256" key="5">
    <source>
        <dbReference type="PIRNR" id="PIRNR037489"/>
    </source>
</evidence>
<dbReference type="PANTHER" id="PTHR13799:SF14">
    <property type="entry name" value="GTP CYCLOHYDROLASE 1 TYPE 2 HOMOLOG"/>
    <property type="match status" value="1"/>
</dbReference>
<feature type="binding site" evidence="6">
    <location>
        <position position="341"/>
    </location>
    <ligand>
        <name>a divalent metal cation</name>
        <dbReference type="ChEBI" id="CHEBI:60240"/>
        <label>1</label>
    </ligand>
</feature>
<accession>L7KU69</accession>
<dbReference type="STRING" id="1220583.GOACH_58_01180"/>
<dbReference type="NCBIfam" id="TIGR00486">
    <property type="entry name" value="YbgI_SA1388"/>
    <property type="match status" value="1"/>
</dbReference>
<dbReference type="SUPFAM" id="SSF102705">
    <property type="entry name" value="NIF3 (NGG1p interacting factor 3)-like"/>
    <property type="match status" value="1"/>
</dbReference>
<dbReference type="GO" id="GO:0005737">
    <property type="term" value="C:cytoplasm"/>
    <property type="evidence" value="ECO:0007669"/>
    <property type="project" value="TreeGrafter"/>
</dbReference>
<dbReference type="InterPro" id="IPR036069">
    <property type="entry name" value="DUF34/NIF3_sf"/>
</dbReference>
<name>L7KU69_9ACTN</name>
<evidence type="ECO:0000256" key="6">
    <source>
        <dbReference type="PIRSR" id="PIRSR602678-1"/>
    </source>
</evidence>
<evidence type="ECO:0000313" key="8">
    <source>
        <dbReference type="Proteomes" id="UP000010988"/>
    </source>
</evidence>
<keyword evidence="4 5" id="KW-0479">Metal-binding</keyword>
<keyword evidence="8" id="KW-1185">Reference proteome</keyword>
<evidence type="ECO:0000256" key="3">
    <source>
        <dbReference type="ARBA" id="ARBA00022112"/>
    </source>
</evidence>
<evidence type="ECO:0000256" key="4">
    <source>
        <dbReference type="ARBA" id="ARBA00022723"/>
    </source>
</evidence>
<dbReference type="PROSITE" id="PS51257">
    <property type="entry name" value="PROKAR_LIPOPROTEIN"/>
    <property type="match status" value="1"/>
</dbReference>
<protein>
    <recommendedName>
        <fullName evidence="3 5">GTP cyclohydrolase 1 type 2 homolog</fullName>
    </recommendedName>
</protein>
<dbReference type="InterPro" id="IPR002678">
    <property type="entry name" value="DUF34/NIF3"/>
</dbReference>
<comment type="subunit">
    <text evidence="2">Homohexamer.</text>
</comment>
<dbReference type="RefSeq" id="WP_005180680.1">
    <property type="nucleotide sequence ID" value="NZ_BANR01000058.1"/>
</dbReference>
<dbReference type="Gene3D" id="3.30.70.120">
    <property type="match status" value="1"/>
</dbReference>
<evidence type="ECO:0000313" key="7">
    <source>
        <dbReference type="EMBL" id="GAC51263.1"/>
    </source>
</evidence>
<dbReference type="GO" id="GO:0046872">
    <property type="term" value="F:metal ion binding"/>
    <property type="evidence" value="ECO:0007669"/>
    <property type="project" value="UniProtKB-UniRule"/>
</dbReference>
<comment type="similarity">
    <text evidence="1 5">Belongs to the GTP cyclohydrolase I type 2/NIF3 family.</text>
</comment>
<dbReference type="InterPro" id="IPR015867">
    <property type="entry name" value="N-reg_PII/ATP_PRibTrfase_C"/>
</dbReference>
<dbReference type="Gene3D" id="3.40.1390.30">
    <property type="entry name" value="NIF3 (NGG1p interacting factor 3)-like"/>
    <property type="match status" value="1"/>
</dbReference>